<feature type="transmembrane region" description="Helical" evidence="1">
    <location>
        <begin position="46"/>
        <end position="65"/>
    </location>
</feature>
<reference evidence="2 3" key="1">
    <citation type="submission" date="2020-03" db="EMBL/GenBank/DDBJ databases">
        <title>Genomic Encyclopedia of Type Strains, Phase IV (KMG-V): Genome sequencing to study the core and pangenomes of soil and plant-associated prokaryotes.</title>
        <authorList>
            <person name="Whitman W."/>
        </authorList>
    </citation>
    <scope>NUCLEOTIDE SEQUENCE [LARGE SCALE GENOMIC DNA]</scope>
    <source>
        <strain evidence="2 3">1B</strain>
    </source>
</reference>
<dbReference type="RefSeq" id="WP_168675616.1">
    <property type="nucleotide sequence ID" value="NZ_JAAVTK010000034.1"/>
</dbReference>
<keyword evidence="1" id="KW-1133">Transmembrane helix</keyword>
<protein>
    <submittedName>
        <fullName evidence="2">Peptidoglycan/LPS O-acetylase OafA/YrhL</fullName>
    </submittedName>
</protein>
<keyword evidence="3" id="KW-1185">Reference proteome</keyword>
<feature type="transmembrane region" description="Helical" evidence="1">
    <location>
        <begin position="77"/>
        <end position="100"/>
    </location>
</feature>
<accession>A0ABX1HQ89</accession>
<organism evidence="2 3">
    <name type="scientific">Hymenobacter artigasi</name>
    <dbReference type="NCBI Taxonomy" id="2719616"/>
    <lineage>
        <taxon>Bacteria</taxon>
        <taxon>Pseudomonadati</taxon>
        <taxon>Bacteroidota</taxon>
        <taxon>Cytophagia</taxon>
        <taxon>Cytophagales</taxon>
        <taxon>Hymenobacteraceae</taxon>
        <taxon>Hymenobacter</taxon>
    </lineage>
</organism>
<comment type="caution">
    <text evidence="2">The sequence shown here is derived from an EMBL/GenBank/DDBJ whole genome shotgun (WGS) entry which is preliminary data.</text>
</comment>
<sequence>MLLYLMQLPQGRTWQRYGLLLVAYLLGLRASVGRIGGLDLYYHDSFSAKVVAVVITAFFVVMALVAFRKIDLSRFTWLAWLGALTYPLYLLHSDIGFIIFHRLQHVINKYVLVGGTFMLILMAAYLVHVFIEKRLSKLLGKQVNRLLDMLAK</sequence>
<evidence type="ECO:0000313" key="3">
    <source>
        <dbReference type="Proteomes" id="UP000717634"/>
    </source>
</evidence>
<evidence type="ECO:0000256" key="1">
    <source>
        <dbReference type="SAM" id="Phobius"/>
    </source>
</evidence>
<feature type="transmembrane region" description="Helical" evidence="1">
    <location>
        <begin position="112"/>
        <end position="131"/>
    </location>
</feature>
<keyword evidence="1" id="KW-0472">Membrane</keyword>
<gene>
    <name evidence="2" type="ORF">HBN54_004704</name>
</gene>
<name>A0ABX1HQ89_9BACT</name>
<dbReference type="Proteomes" id="UP000717634">
    <property type="component" value="Unassembled WGS sequence"/>
</dbReference>
<evidence type="ECO:0000313" key="2">
    <source>
        <dbReference type="EMBL" id="NKI92080.1"/>
    </source>
</evidence>
<proteinExistence type="predicted"/>
<dbReference type="EMBL" id="JAAVTK010000034">
    <property type="protein sequence ID" value="NKI92080.1"/>
    <property type="molecule type" value="Genomic_DNA"/>
</dbReference>
<keyword evidence="1" id="KW-0812">Transmembrane</keyword>